<accession>A0A3P7P7C4</accession>
<keyword evidence="2" id="KW-1185">Reference proteome</keyword>
<dbReference type="EMBL" id="UYRU01057791">
    <property type="protein sequence ID" value="VDN13936.1"/>
    <property type="molecule type" value="Genomic_DNA"/>
</dbReference>
<reference evidence="1 2" key="1">
    <citation type="submission" date="2018-11" db="EMBL/GenBank/DDBJ databases">
        <authorList>
            <consortium name="Pathogen Informatics"/>
        </authorList>
    </citation>
    <scope>NUCLEOTIDE SEQUENCE [LARGE SCALE GENOMIC DNA]</scope>
</reference>
<dbReference type="Proteomes" id="UP000281553">
    <property type="component" value="Unassembled WGS sequence"/>
</dbReference>
<protein>
    <submittedName>
        <fullName evidence="1">Uncharacterized protein</fullName>
    </submittedName>
</protein>
<gene>
    <name evidence="1" type="ORF">DILT_LOCUS9767</name>
</gene>
<evidence type="ECO:0000313" key="2">
    <source>
        <dbReference type="Proteomes" id="UP000281553"/>
    </source>
</evidence>
<proteinExistence type="predicted"/>
<name>A0A3P7P7C4_DIBLA</name>
<evidence type="ECO:0000313" key="1">
    <source>
        <dbReference type="EMBL" id="VDN13936.1"/>
    </source>
</evidence>
<dbReference type="AlphaFoldDB" id="A0A3P7P7C4"/>
<organism evidence="1 2">
    <name type="scientific">Dibothriocephalus latus</name>
    <name type="common">Fish tapeworm</name>
    <name type="synonym">Diphyllobothrium latum</name>
    <dbReference type="NCBI Taxonomy" id="60516"/>
    <lineage>
        <taxon>Eukaryota</taxon>
        <taxon>Metazoa</taxon>
        <taxon>Spiralia</taxon>
        <taxon>Lophotrochozoa</taxon>
        <taxon>Platyhelminthes</taxon>
        <taxon>Cestoda</taxon>
        <taxon>Eucestoda</taxon>
        <taxon>Diphyllobothriidea</taxon>
        <taxon>Diphyllobothriidae</taxon>
        <taxon>Dibothriocephalus</taxon>
    </lineage>
</organism>
<dbReference type="OrthoDB" id="6253654at2759"/>
<sequence>MMSEFTIPKEILWNPIISAGISRYLSRKDRLNCQALIPTWDLLAIRIFALSPSSCRRQTLVLSLLEDSSEGIEIFPVEFASERRENVTQLLFQLSSPTGTGLANVTTLDLVKQPITIEQLRELLSSCPMPRLRVLSLTLAERNPRPQVMKCLKSKLKLEEVAIRFIGNILPYEMLLLMQSFGDVRSMLCDDSSHRRYRLRRWLRNWESYQSWIPPWSFLQMHHASELLDLFLCERNFVMQLQELTLLTEPGHFVPKRFMTSSAILPRIVKYRVLKKPPLGTPQFCRVCVDAEKRHYMPRLHCQSNYMTQDGEAAVNFVACSLMSVEDNCVLHPLNLLDLFVHVSPSGKRPSLILTNTSSCSTTEINTIRWQAPIRSAVEDLIQQHYSEIKRLLIRVCIPGNYEIKTKYARELPPLARDRILPIIEMCGSCIFSLEVSAEIIWACCNDVQTNTKLLRLQDKCLNVRKVMVIASDCSEFGQQLRPSAKDISSFLSLFLALIEVRIISSGIFRDQTIHEVLTSCRSLRRLYILSYGNLKINYAPLPNHGTLELIFLELSDVYANACCNRLLRETLSNLLSPRYILLKIGDGKYPSIKTLNAFFATRIKLRWLVFVFNNDGRALLCHTDEYSRTGLEIIKVSIFHLGNMIHTYPELYDIFWSEFQKFSTHPLY</sequence>